<dbReference type="NCBIfam" id="TIGR03522">
    <property type="entry name" value="GldA_ABC_ATP"/>
    <property type="match status" value="1"/>
</dbReference>
<proteinExistence type="inferred from homology"/>
<dbReference type="InterPro" id="IPR003593">
    <property type="entry name" value="AAA+_ATPase"/>
</dbReference>
<evidence type="ECO:0000256" key="4">
    <source>
        <dbReference type="ARBA" id="ARBA00022840"/>
    </source>
</evidence>
<protein>
    <submittedName>
        <fullName evidence="6">Gliding motility-associated ABC transporter ATP-binding subunit GldA</fullName>
    </submittedName>
</protein>
<evidence type="ECO:0000313" key="6">
    <source>
        <dbReference type="EMBL" id="GGF21185.1"/>
    </source>
</evidence>
<dbReference type="RefSeq" id="WP_137400951.1">
    <property type="nucleotide sequence ID" value="NZ_BMIU01000002.1"/>
</dbReference>
<evidence type="ECO:0000256" key="1">
    <source>
        <dbReference type="ARBA" id="ARBA00005417"/>
    </source>
</evidence>
<keyword evidence="7" id="KW-1185">Reference proteome</keyword>
<name>A0ABQ1UKE2_9BACT</name>
<dbReference type="SMART" id="SM00382">
    <property type="entry name" value="AAA"/>
    <property type="match status" value="1"/>
</dbReference>
<evidence type="ECO:0000313" key="7">
    <source>
        <dbReference type="Proteomes" id="UP000647339"/>
    </source>
</evidence>
<evidence type="ECO:0000256" key="3">
    <source>
        <dbReference type="ARBA" id="ARBA00022741"/>
    </source>
</evidence>
<dbReference type="InterPro" id="IPR019864">
    <property type="entry name" value="Motility-assoc_ABC_GldA"/>
</dbReference>
<comment type="similarity">
    <text evidence="1">Belongs to the ABC transporter superfamily.</text>
</comment>
<accession>A0ABQ1UKE2</accession>
<feature type="domain" description="ABC transporter" evidence="5">
    <location>
        <begin position="3"/>
        <end position="232"/>
    </location>
</feature>
<evidence type="ECO:0000256" key="2">
    <source>
        <dbReference type="ARBA" id="ARBA00022448"/>
    </source>
</evidence>
<dbReference type="Gene3D" id="3.40.50.300">
    <property type="entry name" value="P-loop containing nucleotide triphosphate hydrolases"/>
    <property type="match status" value="1"/>
</dbReference>
<dbReference type="EMBL" id="BMIU01000002">
    <property type="protein sequence ID" value="GGF21185.1"/>
    <property type="molecule type" value="Genomic_DNA"/>
</dbReference>
<dbReference type="InterPro" id="IPR027417">
    <property type="entry name" value="P-loop_NTPase"/>
</dbReference>
<dbReference type="PANTHER" id="PTHR43335">
    <property type="entry name" value="ABC TRANSPORTER, ATP-BINDING PROTEIN"/>
    <property type="match status" value="1"/>
</dbReference>
<comment type="caution">
    <text evidence="6">The sequence shown here is derived from an EMBL/GenBank/DDBJ whole genome shotgun (WGS) entry which is preliminary data.</text>
</comment>
<keyword evidence="2" id="KW-0813">Transport</keyword>
<dbReference type="PROSITE" id="PS50893">
    <property type="entry name" value="ABC_TRANSPORTER_2"/>
    <property type="match status" value="1"/>
</dbReference>
<evidence type="ECO:0000259" key="5">
    <source>
        <dbReference type="PROSITE" id="PS50893"/>
    </source>
</evidence>
<keyword evidence="3" id="KW-0547">Nucleotide-binding</keyword>
<dbReference type="Proteomes" id="UP000647339">
    <property type="component" value="Unassembled WGS sequence"/>
</dbReference>
<dbReference type="InterPro" id="IPR003439">
    <property type="entry name" value="ABC_transporter-like_ATP-bd"/>
</dbReference>
<dbReference type="GO" id="GO:0005524">
    <property type="term" value="F:ATP binding"/>
    <property type="evidence" value="ECO:0007669"/>
    <property type="project" value="UniProtKB-KW"/>
</dbReference>
<gene>
    <name evidence="6" type="primary">gldA</name>
    <name evidence="6" type="ORF">GCM10011339_06470</name>
</gene>
<dbReference type="Pfam" id="PF00005">
    <property type="entry name" value="ABC_tran"/>
    <property type="match status" value="1"/>
</dbReference>
<organism evidence="6 7">
    <name type="scientific">Echinicola rosea</name>
    <dbReference type="NCBI Taxonomy" id="1807691"/>
    <lineage>
        <taxon>Bacteria</taxon>
        <taxon>Pseudomonadati</taxon>
        <taxon>Bacteroidota</taxon>
        <taxon>Cytophagia</taxon>
        <taxon>Cytophagales</taxon>
        <taxon>Cyclobacteriaceae</taxon>
        <taxon>Echinicola</taxon>
    </lineage>
</organism>
<sequence length="310" mass="34566">MSLEVKELSKYYGQQKALDKVNFIAEKGQVLGFLGPNGAGKSTAMKIAAGFLLPDVGDVWVNGVSVVDRPREASKMIGYLPEHNPLYLEMYVREFLAFMAGLYQVQGPEANSRIDGVIDACGLGDEQHKKIGALSKGYRQRVGLAKALVHDPEVIILDEPTSGLDPNQLVYIRKLIKSISKEKTLILSTHVMQEVEALCEKVVIIDQGQVVAQDLLANMTSSEAETVLYLETQEKLKEEWFAAMQGLDKLRVLGEGYFQLKAKDASILRKEIMELVSEKSLSLLSLRQEERNLESIFRQLTSTKNDQFSI</sequence>
<keyword evidence="4 6" id="KW-0067">ATP-binding</keyword>
<dbReference type="PANTHER" id="PTHR43335:SF4">
    <property type="entry name" value="ABC TRANSPORTER, ATP-BINDING PROTEIN"/>
    <property type="match status" value="1"/>
</dbReference>
<reference evidence="7" key="1">
    <citation type="journal article" date="2019" name="Int. J. Syst. Evol. Microbiol.">
        <title>The Global Catalogue of Microorganisms (GCM) 10K type strain sequencing project: providing services to taxonomists for standard genome sequencing and annotation.</title>
        <authorList>
            <consortium name="The Broad Institute Genomics Platform"/>
            <consortium name="The Broad Institute Genome Sequencing Center for Infectious Disease"/>
            <person name="Wu L."/>
            <person name="Ma J."/>
        </authorList>
    </citation>
    <scope>NUCLEOTIDE SEQUENCE [LARGE SCALE GENOMIC DNA]</scope>
    <source>
        <strain evidence="7">CGMCC 1.15407</strain>
    </source>
</reference>
<dbReference type="SUPFAM" id="SSF52540">
    <property type="entry name" value="P-loop containing nucleoside triphosphate hydrolases"/>
    <property type="match status" value="1"/>
</dbReference>